<name>A0AAU7NYH2_9GAMM</name>
<gene>
    <name evidence="2" type="ORF">Q9L42_007865</name>
</gene>
<reference evidence="2 3" key="1">
    <citation type="journal article" date="2024" name="Microbiology">
        <title>Methylomarinum rosea sp. nov., a novel halophilic methanotrophic bacterium from the hypersaline Lake Elton.</title>
        <authorList>
            <person name="Suleimanov R.Z."/>
            <person name="Oshkin I.Y."/>
            <person name="Danilova O.V."/>
            <person name="Suzina N.E."/>
            <person name="Dedysh S.N."/>
        </authorList>
    </citation>
    <scope>NUCLEOTIDE SEQUENCE [LARGE SCALE GENOMIC DNA]</scope>
    <source>
        <strain evidence="2 3">Ch1-1</strain>
    </source>
</reference>
<dbReference type="GO" id="GO:0020037">
    <property type="term" value="F:heme binding"/>
    <property type="evidence" value="ECO:0007669"/>
    <property type="project" value="InterPro"/>
</dbReference>
<accession>A0AAU7NYH2</accession>
<dbReference type="InterPro" id="IPR009050">
    <property type="entry name" value="Globin-like_sf"/>
</dbReference>
<dbReference type="Proteomes" id="UP001225378">
    <property type="component" value="Chromosome"/>
</dbReference>
<evidence type="ECO:0000259" key="1">
    <source>
        <dbReference type="Pfam" id="PF11563"/>
    </source>
</evidence>
<dbReference type="InterPro" id="IPR012292">
    <property type="entry name" value="Globin/Proto"/>
</dbReference>
<evidence type="ECO:0000313" key="3">
    <source>
        <dbReference type="Proteomes" id="UP001225378"/>
    </source>
</evidence>
<sequence>MKDIKQITSEIFESMPSNTRFSAADAALIKKHKDILLGLEDELAKGFYDTLYDHPSTFEILKQEDRSKRENVLRSWWQKTVNSDFDNAYWEWQVFVGLIHIKQKVSNPMMIAMWGWILTTLRRQLSAHLDQAELDEIMISFERLAATIQSLTAESFLSNYVQAIEQATGFNNKLIDRMVNLQIDDLISQKA</sequence>
<dbReference type="InterPro" id="IPR044398">
    <property type="entry name" value="Globin-sensor_dom"/>
</dbReference>
<dbReference type="RefSeq" id="WP_305909000.1">
    <property type="nucleotide sequence ID" value="NZ_CP157743.1"/>
</dbReference>
<evidence type="ECO:0000313" key="2">
    <source>
        <dbReference type="EMBL" id="XBS22029.1"/>
    </source>
</evidence>
<proteinExistence type="predicted"/>
<dbReference type="Gene3D" id="1.10.490.10">
    <property type="entry name" value="Globins"/>
    <property type="match status" value="1"/>
</dbReference>
<organism evidence="2 3">
    <name type="scientific">Methylomarinum roseum</name>
    <dbReference type="NCBI Taxonomy" id="3067653"/>
    <lineage>
        <taxon>Bacteria</taxon>
        <taxon>Pseudomonadati</taxon>
        <taxon>Pseudomonadota</taxon>
        <taxon>Gammaproteobacteria</taxon>
        <taxon>Methylococcales</taxon>
        <taxon>Methylococcaceae</taxon>
        <taxon>Methylomarinum</taxon>
    </lineage>
</organism>
<dbReference type="GO" id="GO:0019825">
    <property type="term" value="F:oxygen binding"/>
    <property type="evidence" value="ECO:0007669"/>
    <property type="project" value="InterPro"/>
</dbReference>
<dbReference type="KEGG" id="mech:Q9L42_007865"/>
<dbReference type="EMBL" id="CP157743">
    <property type="protein sequence ID" value="XBS22029.1"/>
    <property type="molecule type" value="Genomic_DNA"/>
</dbReference>
<dbReference type="SUPFAM" id="SSF46458">
    <property type="entry name" value="Globin-like"/>
    <property type="match status" value="1"/>
</dbReference>
<dbReference type="AlphaFoldDB" id="A0AAU7NYH2"/>
<dbReference type="Pfam" id="PF11563">
    <property type="entry name" value="Protoglobin"/>
    <property type="match status" value="1"/>
</dbReference>
<feature type="domain" description="Globin-sensor" evidence="1">
    <location>
        <begin position="19"/>
        <end position="158"/>
    </location>
</feature>
<protein>
    <submittedName>
        <fullName evidence="2">Protoglobin domain-containing protein</fullName>
    </submittedName>
</protein>
<keyword evidence="3" id="KW-1185">Reference proteome</keyword>